<organism evidence="1 2">
    <name type="scientific">Leucobacter aridicollis</name>
    <dbReference type="NCBI Taxonomy" id="283878"/>
    <lineage>
        <taxon>Bacteria</taxon>
        <taxon>Bacillati</taxon>
        <taxon>Actinomycetota</taxon>
        <taxon>Actinomycetes</taxon>
        <taxon>Micrococcales</taxon>
        <taxon>Microbacteriaceae</taxon>
        <taxon>Leucobacter</taxon>
    </lineage>
</organism>
<sequence>MQRESVKTFCASVLKDIAKKHRTFPADFEQAFTLLNHHLCPAKPARPLGPKRLIHLHDGEGFEVWKFQVMTQGLRPGQWPRLWVGVAPALDLLVPLELNMHGNNYSDNDLEKSAIERMAEYYRDLSAN</sequence>
<evidence type="ECO:0000313" key="2">
    <source>
        <dbReference type="Proteomes" id="UP000586095"/>
    </source>
</evidence>
<keyword evidence="2" id="KW-1185">Reference proteome</keyword>
<dbReference type="Proteomes" id="UP000586095">
    <property type="component" value="Unassembled WGS sequence"/>
</dbReference>
<evidence type="ECO:0000313" key="1">
    <source>
        <dbReference type="EMBL" id="NYD26110.1"/>
    </source>
</evidence>
<dbReference type="AlphaFoldDB" id="A0A852RB37"/>
<protein>
    <submittedName>
        <fullName evidence="1">Uncharacterized protein</fullName>
    </submittedName>
</protein>
<reference evidence="1 2" key="1">
    <citation type="submission" date="2020-07" db="EMBL/GenBank/DDBJ databases">
        <title>Sequencing the genomes of 1000 actinobacteria strains.</title>
        <authorList>
            <person name="Klenk H.-P."/>
        </authorList>
    </citation>
    <scope>NUCLEOTIDE SEQUENCE [LARGE SCALE GENOMIC DNA]</scope>
    <source>
        <strain evidence="1 2">DSM 17380</strain>
    </source>
</reference>
<name>A0A852RB37_9MICO</name>
<dbReference type="EMBL" id="JACCBD010000001">
    <property type="protein sequence ID" value="NYD26110.1"/>
    <property type="molecule type" value="Genomic_DNA"/>
</dbReference>
<accession>A0A852RB37</accession>
<gene>
    <name evidence="1" type="ORF">BJ960_000913</name>
</gene>
<proteinExistence type="predicted"/>
<comment type="caution">
    <text evidence="1">The sequence shown here is derived from an EMBL/GenBank/DDBJ whole genome shotgun (WGS) entry which is preliminary data.</text>
</comment>